<dbReference type="EC" id="2.7.7.49" evidence="1"/>
<evidence type="ECO:0000256" key="1">
    <source>
        <dbReference type="RuleBase" id="RU365061"/>
    </source>
</evidence>
<dbReference type="Proteomes" id="UP000799771">
    <property type="component" value="Unassembled WGS sequence"/>
</dbReference>
<dbReference type="InterPro" id="IPR049139">
    <property type="entry name" value="TERT_C"/>
</dbReference>
<dbReference type="GO" id="GO:0042162">
    <property type="term" value="F:telomeric DNA binding"/>
    <property type="evidence" value="ECO:0007669"/>
    <property type="project" value="TreeGrafter"/>
</dbReference>
<keyword evidence="1" id="KW-0460">Magnesium</keyword>
<dbReference type="GO" id="GO:0000333">
    <property type="term" value="C:telomerase catalytic core complex"/>
    <property type="evidence" value="ECO:0007669"/>
    <property type="project" value="TreeGrafter"/>
</dbReference>
<keyword evidence="1" id="KW-0479">Metal-binding</keyword>
<dbReference type="GO" id="GO:0070034">
    <property type="term" value="F:telomerase RNA binding"/>
    <property type="evidence" value="ECO:0007669"/>
    <property type="project" value="TreeGrafter"/>
</dbReference>
<dbReference type="GO" id="GO:0007004">
    <property type="term" value="P:telomere maintenance via telomerase"/>
    <property type="evidence" value="ECO:0007669"/>
    <property type="project" value="TreeGrafter"/>
</dbReference>
<name>A0A6A6ASF2_9PLEO</name>
<dbReference type="PANTHER" id="PTHR12066:SF0">
    <property type="entry name" value="TELOMERASE REVERSE TRANSCRIPTASE"/>
    <property type="match status" value="1"/>
</dbReference>
<dbReference type="GO" id="GO:0046872">
    <property type="term" value="F:metal ion binding"/>
    <property type="evidence" value="ECO:0007669"/>
    <property type="project" value="UniProtKB-KW"/>
</dbReference>
<reference evidence="3" key="1">
    <citation type="journal article" date="2020" name="Stud. Mycol.">
        <title>101 Dothideomycetes genomes: a test case for predicting lifestyles and emergence of pathogens.</title>
        <authorList>
            <person name="Haridas S."/>
            <person name="Albert R."/>
            <person name="Binder M."/>
            <person name="Bloem J."/>
            <person name="Labutti K."/>
            <person name="Salamov A."/>
            <person name="Andreopoulos B."/>
            <person name="Baker S."/>
            <person name="Barry K."/>
            <person name="Bills G."/>
            <person name="Bluhm B."/>
            <person name="Cannon C."/>
            <person name="Castanera R."/>
            <person name="Culley D."/>
            <person name="Daum C."/>
            <person name="Ezra D."/>
            <person name="Gonzalez J."/>
            <person name="Henrissat B."/>
            <person name="Kuo A."/>
            <person name="Liang C."/>
            <person name="Lipzen A."/>
            <person name="Lutzoni F."/>
            <person name="Magnuson J."/>
            <person name="Mondo S."/>
            <person name="Nolan M."/>
            <person name="Ohm R."/>
            <person name="Pangilinan J."/>
            <person name="Park H.-J."/>
            <person name="Ramirez L."/>
            <person name="Alfaro M."/>
            <person name="Sun H."/>
            <person name="Tritt A."/>
            <person name="Yoshinaga Y."/>
            <person name="Zwiers L.-H."/>
            <person name="Turgeon B."/>
            <person name="Goodwin S."/>
            <person name="Spatafora J."/>
            <person name="Crous P."/>
            <person name="Grigoriev I."/>
        </authorList>
    </citation>
    <scope>NUCLEOTIDE SEQUENCE</scope>
    <source>
        <strain evidence="3">CBS 119687</strain>
    </source>
</reference>
<proteinExistence type="inferred from homology"/>
<dbReference type="OrthoDB" id="289721at2759"/>
<dbReference type="Pfam" id="PF21399">
    <property type="entry name" value="TERT_C"/>
    <property type="match status" value="1"/>
</dbReference>
<dbReference type="EMBL" id="ML977498">
    <property type="protein sequence ID" value="KAF2134143.1"/>
    <property type="molecule type" value="Genomic_DNA"/>
</dbReference>
<protein>
    <recommendedName>
        <fullName evidence="1">Telomerase reverse transcriptase</fullName>
        <ecNumber evidence="1">2.7.7.49</ecNumber>
    </recommendedName>
    <alternativeName>
        <fullName evidence="1">Telomerase catalytic subunit</fullName>
    </alternativeName>
</protein>
<dbReference type="RefSeq" id="XP_033528530.1">
    <property type="nucleotide sequence ID" value="XM_033661876.1"/>
</dbReference>
<evidence type="ECO:0000313" key="4">
    <source>
        <dbReference type="Proteomes" id="UP000799771"/>
    </source>
</evidence>
<dbReference type="InterPro" id="IPR003545">
    <property type="entry name" value="Telomerase_RT"/>
</dbReference>
<dbReference type="AlphaFoldDB" id="A0A6A6ASF2"/>
<accession>A0A6A6ASF2</accession>
<evidence type="ECO:0000259" key="2">
    <source>
        <dbReference type="Pfam" id="PF21399"/>
    </source>
</evidence>
<feature type="domain" description="Telomerase reverse transcriptase C-terminal extension" evidence="2">
    <location>
        <begin position="1"/>
        <end position="112"/>
    </location>
</feature>
<evidence type="ECO:0000313" key="3">
    <source>
        <dbReference type="EMBL" id="KAF2134143.1"/>
    </source>
</evidence>
<keyword evidence="1" id="KW-0158">Chromosome</keyword>
<keyword evidence="1" id="KW-0539">Nucleus</keyword>
<comment type="catalytic activity">
    <reaction evidence="1">
        <text>DNA(n) + a 2'-deoxyribonucleoside 5'-triphosphate = DNA(n+1) + diphosphate</text>
        <dbReference type="Rhea" id="RHEA:22508"/>
        <dbReference type="Rhea" id="RHEA-COMP:17339"/>
        <dbReference type="Rhea" id="RHEA-COMP:17340"/>
        <dbReference type="ChEBI" id="CHEBI:33019"/>
        <dbReference type="ChEBI" id="CHEBI:61560"/>
        <dbReference type="ChEBI" id="CHEBI:173112"/>
        <dbReference type="EC" id="2.7.7.49"/>
    </reaction>
</comment>
<dbReference type="GeneID" id="54402308"/>
<comment type="function">
    <text evidence="1">Telomerase is a ribonucleoprotein enzyme essential for the replication of chromosome termini in most eukaryotes. It elongates telomeres. It is a reverse transcriptase that adds simple sequence repeats to chromosome ends by copying a template sequence within the RNA component of the enzyme.</text>
</comment>
<dbReference type="GO" id="GO:0003720">
    <property type="term" value="F:telomerase activity"/>
    <property type="evidence" value="ECO:0007669"/>
    <property type="project" value="InterPro"/>
</dbReference>
<keyword evidence="1" id="KW-0779">Telomere</keyword>
<dbReference type="GO" id="GO:0000781">
    <property type="term" value="C:chromosome, telomeric region"/>
    <property type="evidence" value="ECO:0007669"/>
    <property type="project" value="UniProtKB-SubCell"/>
</dbReference>
<keyword evidence="1" id="KW-0808">Transferase</keyword>
<gene>
    <name evidence="3" type="ORF">P153DRAFT_105302</name>
</gene>
<keyword evidence="1" id="KW-0695">RNA-directed DNA polymerase</keyword>
<organism evidence="3 4">
    <name type="scientific">Dothidotthia symphoricarpi CBS 119687</name>
    <dbReference type="NCBI Taxonomy" id="1392245"/>
    <lineage>
        <taxon>Eukaryota</taxon>
        <taxon>Fungi</taxon>
        <taxon>Dikarya</taxon>
        <taxon>Ascomycota</taxon>
        <taxon>Pezizomycotina</taxon>
        <taxon>Dothideomycetes</taxon>
        <taxon>Pleosporomycetidae</taxon>
        <taxon>Pleosporales</taxon>
        <taxon>Dothidotthiaceae</taxon>
        <taxon>Dothidotthia</taxon>
    </lineage>
</organism>
<dbReference type="Gene3D" id="1.10.357.90">
    <property type="match status" value="1"/>
</dbReference>
<dbReference type="PANTHER" id="PTHR12066">
    <property type="entry name" value="TELOMERASE REVERSE TRANSCRIPTASE"/>
    <property type="match status" value="1"/>
</dbReference>
<keyword evidence="4" id="KW-1185">Reference proteome</keyword>
<sequence>MFIDTSLNSMAKILANLYQSFYEAAARCLEYVRALAKVRTACSSLLIKTVDNIIALAFVMLQRRSRSRSIQSGGQPLQSAVSRRHVMWLACRAFQTVFQRRQTKHCVLLKWLGGELRKARFSSEMERGVLESACAWGR</sequence>
<comment type="subcellular location">
    <subcellularLocation>
        <location evidence="1">Nucleus</location>
    </subcellularLocation>
    <subcellularLocation>
        <location evidence="1">Chromosome</location>
        <location evidence="1">Telomere</location>
    </subcellularLocation>
</comment>
<keyword evidence="1" id="KW-0548">Nucleotidyltransferase</keyword>
<comment type="similarity">
    <text evidence="1">Belongs to the reverse transcriptase family. Telomerase subfamily.</text>
</comment>